<feature type="transmembrane region" description="Helical" evidence="2">
    <location>
        <begin position="81"/>
        <end position="101"/>
    </location>
</feature>
<dbReference type="GeneID" id="103657297"/>
<evidence type="ECO:0000256" key="1">
    <source>
        <dbReference type="SAM" id="MobiDB-lite"/>
    </source>
</evidence>
<dbReference type="Proteomes" id="UP000261680">
    <property type="component" value="Unplaced"/>
</dbReference>
<keyword evidence="2" id="KW-0472">Membrane</keyword>
<sequence>MQWLMEGVPVSVNNTANILQVTSTILGAWNNSTISLTGEPDILMNLHCEGKNEYGTHASRVFLLPDKHSGSSVFVKGLTQGIVYGSILTALLLFFLVLLTMKMLQWWEDRNISKAKEAPVTQKPELQEEPGTAVKSAAETAGHWVESRGLEPEGPIVDRKTPRPIKTDTWLTDA</sequence>
<protein>
    <submittedName>
        <fullName evidence="4">SIGLEC family-like protein 1</fullName>
    </submittedName>
</protein>
<dbReference type="AlphaFoldDB" id="A0A384BL01"/>
<evidence type="ECO:0000313" key="4">
    <source>
        <dbReference type="RefSeq" id="XP_008682949.1"/>
    </source>
</evidence>
<evidence type="ECO:0000313" key="3">
    <source>
        <dbReference type="Proteomes" id="UP000261680"/>
    </source>
</evidence>
<proteinExistence type="predicted"/>
<dbReference type="KEGG" id="umr:103657297"/>
<gene>
    <name evidence="4" type="primary">LOC103657297</name>
</gene>
<keyword evidence="2" id="KW-1133">Transmembrane helix</keyword>
<feature type="compositionally biased region" description="Basic and acidic residues" evidence="1">
    <location>
        <begin position="145"/>
        <end position="161"/>
    </location>
</feature>
<evidence type="ECO:0000256" key="2">
    <source>
        <dbReference type="SAM" id="Phobius"/>
    </source>
</evidence>
<dbReference type="RefSeq" id="XP_008682949.1">
    <property type="nucleotide sequence ID" value="XM_008684727.2"/>
</dbReference>
<organism evidence="3 4">
    <name type="scientific">Ursus maritimus</name>
    <name type="common">Polar bear</name>
    <name type="synonym">Thalarctos maritimus</name>
    <dbReference type="NCBI Taxonomy" id="29073"/>
    <lineage>
        <taxon>Eukaryota</taxon>
        <taxon>Metazoa</taxon>
        <taxon>Chordata</taxon>
        <taxon>Craniata</taxon>
        <taxon>Vertebrata</taxon>
        <taxon>Euteleostomi</taxon>
        <taxon>Mammalia</taxon>
        <taxon>Eutheria</taxon>
        <taxon>Laurasiatheria</taxon>
        <taxon>Carnivora</taxon>
        <taxon>Caniformia</taxon>
        <taxon>Ursidae</taxon>
        <taxon>Ursus</taxon>
    </lineage>
</organism>
<name>A0A384BL01_URSMA</name>
<accession>A0A384BL01</accession>
<feature type="region of interest" description="Disordered" evidence="1">
    <location>
        <begin position="117"/>
        <end position="174"/>
    </location>
</feature>
<keyword evidence="3" id="KW-1185">Reference proteome</keyword>
<keyword evidence="2" id="KW-0812">Transmembrane</keyword>
<dbReference type="OrthoDB" id="10039395at2759"/>
<reference evidence="4" key="1">
    <citation type="submission" date="2025-08" db="UniProtKB">
        <authorList>
            <consortium name="RefSeq"/>
        </authorList>
    </citation>
    <scope>IDENTIFICATION</scope>
    <source>
        <tissue evidence="4">Whole blood</tissue>
    </source>
</reference>